<gene>
    <name evidence="1" type="ORF">S03H2_38061</name>
</gene>
<organism evidence="1">
    <name type="scientific">marine sediment metagenome</name>
    <dbReference type="NCBI Taxonomy" id="412755"/>
    <lineage>
        <taxon>unclassified sequences</taxon>
        <taxon>metagenomes</taxon>
        <taxon>ecological metagenomes</taxon>
    </lineage>
</organism>
<dbReference type="EMBL" id="BARU01023452">
    <property type="protein sequence ID" value="GAH53287.1"/>
    <property type="molecule type" value="Genomic_DNA"/>
</dbReference>
<feature type="non-terminal residue" evidence="1">
    <location>
        <position position="264"/>
    </location>
</feature>
<name>X1G7R0_9ZZZZ</name>
<evidence type="ECO:0000313" key="1">
    <source>
        <dbReference type="EMBL" id="GAH53287.1"/>
    </source>
</evidence>
<reference evidence="1" key="1">
    <citation type="journal article" date="2014" name="Front. Microbiol.">
        <title>High frequency of phylogenetically diverse reductive dehalogenase-homologous genes in deep subseafloor sedimentary metagenomes.</title>
        <authorList>
            <person name="Kawai M."/>
            <person name="Futagami T."/>
            <person name="Toyoda A."/>
            <person name="Takaki Y."/>
            <person name="Nishi S."/>
            <person name="Hori S."/>
            <person name="Arai W."/>
            <person name="Tsubouchi T."/>
            <person name="Morono Y."/>
            <person name="Uchiyama I."/>
            <person name="Ito T."/>
            <person name="Fujiyama A."/>
            <person name="Inagaki F."/>
            <person name="Takami H."/>
        </authorList>
    </citation>
    <scope>NUCLEOTIDE SEQUENCE</scope>
    <source>
        <strain evidence="1">Expedition CK06-06</strain>
    </source>
</reference>
<protein>
    <submittedName>
        <fullName evidence="1">Uncharacterized protein</fullName>
    </submittedName>
</protein>
<sequence>MRAADFDFSTIEVIQRMFQALSNDLGNGVTEEKAGWRSLIDFGIEPSDRSELLRRSIVERNSRGQFRLNFRNSRIRQEFKKFNQQFEQLDCFLEDTEKLNEAQRILTQITGMLQRTPEYWTYIIALGWWRMLELSEFPAKIDDIFDEGFSPEDWMIKAPRCAFELALNIASKYGEIDGFKEALDSLERQGVHTSQSFVPLSLIGQDEVQKVMRVLKWEEIKEELADFNVKMLGFLWTLYFVLQNENLLPSSAEFSLKLNQMMWN</sequence>
<proteinExistence type="predicted"/>
<dbReference type="AlphaFoldDB" id="X1G7R0"/>
<accession>X1G7R0</accession>
<comment type="caution">
    <text evidence="1">The sequence shown here is derived from an EMBL/GenBank/DDBJ whole genome shotgun (WGS) entry which is preliminary data.</text>
</comment>